<protein>
    <submittedName>
        <fullName evidence="1">Uncharacterized protein</fullName>
    </submittedName>
</protein>
<dbReference type="EMBL" id="CP022098">
    <property type="protein sequence ID" value="ATB37419.1"/>
    <property type="molecule type" value="Genomic_DNA"/>
</dbReference>
<name>A0A250J0B6_9BACT</name>
<evidence type="ECO:0000313" key="1">
    <source>
        <dbReference type="EMBL" id="ATB37419.1"/>
    </source>
</evidence>
<gene>
    <name evidence="1" type="ORF">CYFUS_002841</name>
</gene>
<dbReference type="Proteomes" id="UP000217257">
    <property type="component" value="Chromosome"/>
</dbReference>
<evidence type="ECO:0000313" key="2">
    <source>
        <dbReference type="Proteomes" id="UP000217257"/>
    </source>
</evidence>
<dbReference type="KEGG" id="cfus:CYFUS_002841"/>
<reference evidence="1 2" key="1">
    <citation type="submission" date="2017-06" db="EMBL/GenBank/DDBJ databases">
        <title>Sequencing and comparative analysis of myxobacterial genomes.</title>
        <authorList>
            <person name="Rupp O."/>
            <person name="Goesmann A."/>
            <person name="Sogaard-Andersen L."/>
        </authorList>
    </citation>
    <scope>NUCLEOTIDE SEQUENCE [LARGE SCALE GENOMIC DNA]</scope>
    <source>
        <strain evidence="1 2">DSM 52655</strain>
    </source>
</reference>
<organism evidence="1 2">
    <name type="scientific">Cystobacter fuscus</name>
    <dbReference type="NCBI Taxonomy" id="43"/>
    <lineage>
        <taxon>Bacteria</taxon>
        <taxon>Pseudomonadati</taxon>
        <taxon>Myxococcota</taxon>
        <taxon>Myxococcia</taxon>
        <taxon>Myxococcales</taxon>
        <taxon>Cystobacterineae</taxon>
        <taxon>Archangiaceae</taxon>
        <taxon>Cystobacter</taxon>
    </lineage>
</organism>
<proteinExistence type="predicted"/>
<sequence length="72" mass="7648">MYAEPRGGFESITYVTFDGRVRLSRHLALGLELPLSLRAYDFGPDATQAIGGGGARITLSFMPDDAFGVAGP</sequence>
<dbReference type="AlphaFoldDB" id="A0A250J0B6"/>
<accession>A0A250J0B6</accession>
<dbReference type="RefSeq" id="WP_095985745.1">
    <property type="nucleotide sequence ID" value="NZ_CP022098.1"/>
</dbReference>